<comment type="caution">
    <text evidence="2">The sequence shown here is derived from an EMBL/GenBank/DDBJ whole genome shotgun (WGS) entry which is preliminary data.</text>
</comment>
<dbReference type="GO" id="GO:0032259">
    <property type="term" value="P:methylation"/>
    <property type="evidence" value="ECO:0007669"/>
    <property type="project" value="UniProtKB-KW"/>
</dbReference>
<dbReference type="CDD" id="cd02440">
    <property type="entry name" value="AdoMet_MTases"/>
    <property type="match status" value="1"/>
</dbReference>
<accession>A0ABX0BGR9</accession>
<protein>
    <submittedName>
        <fullName evidence="2">Methyltransferase domain-containing protein</fullName>
    </submittedName>
</protein>
<evidence type="ECO:0000259" key="1">
    <source>
        <dbReference type="Pfam" id="PF08241"/>
    </source>
</evidence>
<dbReference type="PANTHER" id="PTHR43591:SF99">
    <property type="entry name" value="OS06G0646000 PROTEIN"/>
    <property type="match status" value="1"/>
</dbReference>
<proteinExistence type="predicted"/>
<keyword evidence="2" id="KW-0489">Methyltransferase</keyword>
<dbReference type="Pfam" id="PF08241">
    <property type="entry name" value="Methyltransf_11"/>
    <property type="match status" value="1"/>
</dbReference>
<evidence type="ECO:0000313" key="2">
    <source>
        <dbReference type="EMBL" id="NEC54411.1"/>
    </source>
</evidence>
<keyword evidence="3" id="KW-1185">Reference proteome</keyword>
<dbReference type="SUPFAM" id="SSF53335">
    <property type="entry name" value="S-adenosyl-L-methionine-dependent methyltransferases"/>
    <property type="match status" value="1"/>
</dbReference>
<dbReference type="GO" id="GO:0008168">
    <property type="term" value="F:methyltransferase activity"/>
    <property type="evidence" value="ECO:0007669"/>
    <property type="project" value="UniProtKB-KW"/>
</dbReference>
<dbReference type="InterPro" id="IPR029063">
    <property type="entry name" value="SAM-dependent_MTases_sf"/>
</dbReference>
<reference evidence="2 3" key="1">
    <citation type="submission" date="2020-01" db="EMBL/GenBank/DDBJ databases">
        <title>Insect and environment-associated Actinomycetes.</title>
        <authorList>
            <person name="Currrie C."/>
            <person name="Chevrette M."/>
            <person name="Carlson C."/>
            <person name="Stubbendieck R."/>
            <person name="Wendt-Pienkowski E."/>
        </authorList>
    </citation>
    <scope>NUCLEOTIDE SEQUENCE [LARGE SCALE GENOMIC DNA]</scope>
    <source>
        <strain evidence="2 3">SID8386</strain>
    </source>
</reference>
<gene>
    <name evidence="2" type="ORF">G3I59_01990</name>
</gene>
<dbReference type="Gene3D" id="3.40.50.150">
    <property type="entry name" value="Vaccinia Virus protein VP39"/>
    <property type="match status" value="1"/>
</dbReference>
<organism evidence="2 3">
    <name type="scientific">Amycolatopsis rubida</name>
    <dbReference type="NCBI Taxonomy" id="112413"/>
    <lineage>
        <taxon>Bacteria</taxon>
        <taxon>Bacillati</taxon>
        <taxon>Actinomycetota</taxon>
        <taxon>Actinomycetes</taxon>
        <taxon>Pseudonocardiales</taxon>
        <taxon>Pseudonocardiaceae</taxon>
        <taxon>Amycolatopsis</taxon>
    </lineage>
</organism>
<feature type="domain" description="Methyltransferase type 11" evidence="1">
    <location>
        <begin position="136"/>
        <end position="232"/>
    </location>
</feature>
<sequence length="295" mass="31720">MRTTLGTGTDNARPRTLDRTDLHSNECGTDAAYCRYPTERTSVPHHSTQQRLTDLLSEPATTADGFLDTLGDAAQAGPPTGLTQRLMRTTLLPQVYERYWRPVLGRVLKGPSGPSMAVEVVLASEQLALQPGQVVLDVACGTGRFTRAFGDAVGPDGLVIGLDGARSMLSRAVEETDSPAVAYLRADAVEPPLLSSTVDAVCCFAALHMFAEPERALDSFARVLRPGGRIVLLTSARRDCQLARIADTAGGIVSGQRMFDRGEIASSLRARGFDEVREQYFGVAQLVSGRLSDVR</sequence>
<keyword evidence="2" id="KW-0808">Transferase</keyword>
<dbReference type="InterPro" id="IPR013216">
    <property type="entry name" value="Methyltransf_11"/>
</dbReference>
<dbReference type="EMBL" id="JAAGNC010000016">
    <property type="protein sequence ID" value="NEC54411.1"/>
    <property type="molecule type" value="Genomic_DNA"/>
</dbReference>
<evidence type="ECO:0000313" key="3">
    <source>
        <dbReference type="Proteomes" id="UP000470404"/>
    </source>
</evidence>
<name>A0ABX0BGR9_9PSEU</name>
<dbReference type="PANTHER" id="PTHR43591">
    <property type="entry name" value="METHYLTRANSFERASE"/>
    <property type="match status" value="1"/>
</dbReference>
<dbReference type="Proteomes" id="UP000470404">
    <property type="component" value="Unassembled WGS sequence"/>
</dbReference>